<dbReference type="PANTHER" id="PTHR21666:SF270">
    <property type="entry name" value="MUREIN HYDROLASE ACTIVATOR ENVC"/>
    <property type="match status" value="1"/>
</dbReference>
<dbReference type="InterPro" id="IPR002477">
    <property type="entry name" value="Peptidoglycan-bd-like"/>
</dbReference>
<gene>
    <name evidence="4" type="ORF">JD82_01219</name>
</gene>
<evidence type="ECO:0000259" key="2">
    <source>
        <dbReference type="Pfam" id="PF01471"/>
    </source>
</evidence>
<dbReference type="InterPro" id="IPR036366">
    <property type="entry name" value="PGBDSf"/>
</dbReference>
<name>A0A660C7S5_9PSEU</name>
<dbReference type="Proteomes" id="UP000317303">
    <property type="component" value="Unassembled WGS sequence"/>
</dbReference>
<comment type="caution">
    <text evidence="4">The sequence shown here is derived from an EMBL/GenBank/DDBJ whole genome shotgun (WGS) entry which is preliminary data.</text>
</comment>
<dbReference type="Pfam" id="PF01471">
    <property type="entry name" value="PG_binding_1"/>
    <property type="match status" value="2"/>
</dbReference>
<dbReference type="InterPro" id="IPR036365">
    <property type="entry name" value="PGBD-like_sf"/>
</dbReference>
<dbReference type="Gene3D" id="2.70.70.10">
    <property type="entry name" value="Glucose Permease (Domain IIA)"/>
    <property type="match status" value="1"/>
</dbReference>
<dbReference type="SUPFAM" id="SSF47090">
    <property type="entry name" value="PGBD-like"/>
    <property type="match status" value="2"/>
</dbReference>
<dbReference type="PANTHER" id="PTHR21666">
    <property type="entry name" value="PEPTIDASE-RELATED"/>
    <property type="match status" value="1"/>
</dbReference>
<dbReference type="Gene3D" id="1.10.101.10">
    <property type="entry name" value="PGBD-like superfamily/PGBD"/>
    <property type="match status" value="2"/>
</dbReference>
<feature type="domain" description="M23ase beta-sheet core" evidence="3">
    <location>
        <begin position="69"/>
        <end position="161"/>
    </location>
</feature>
<dbReference type="InterPro" id="IPR016047">
    <property type="entry name" value="M23ase_b-sheet_dom"/>
</dbReference>
<dbReference type="GO" id="GO:0004222">
    <property type="term" value="F:metalloendopeptidase activity"/>
    <property type="evidence" value="ECO:0007669"/>
    <property type="project" value="TreeGrafter"/>
</dbReference>
<dbReference type="InterPro" id="IPR050570">
    <property type="entry name" value="Cell_wall_metabolism_enzyme"/>
</dbReference>
<protein>
    <submittedName>
        <fullName evidence="4">Murein DD-endopeptidase MepM/ murein hydrolase activator NlpD</fullName>
    </submittedName>
</protein>
<proteinExistence type="predicted"/>
<evidence type="ECO:0000259" key="3">
    <source>
        <dbReference type="Pfam" id="PF01551"/>
    </source>
</evidence>
<dbReference type="InterPro" id="IPR006311">
    <property type="entry name" value="TAT_signal"/>
</dbReference>
<evidence type="ECO:0000313" key="5">
    <source>
        <dbReference type="Proteomes" id="UP000317303"/>
    </source>
</evidence>
<sequence length="313" mass="31692">MNQDRPRTAMSRRRLLAATAAGLGAATVGLAFGTGTATAASLKNGLWCNPAQGYFPSGGHFGADRGGVPHAGQDITGPAGTAIYAARGGTVHAAGENVLSGRTGYGIVLAHGSGSYTYYGHLNALHVSTGESVGAGAWIGDMGSTGNSTGPHLHFEVHSGGLGAITDPVPFMRNRGVDLGGGWPTLNPGASGETVKVIQRLLTSRGADLVIDGDFGTVTTDAVAAFQSDQGLVADGQVGPKTWPKLVRTIDSDSSPGDAVKAAQTALNKHSAGLVVDGDFGSVTRAAVETFQSVNQLVVDGECGPKTWEVLTA</sequence>
<dbReference type="AlphaFoldDB" id="A0A660C7S5"/>
<feature type="domain" description="Peptidoglycan binding-like" evidence="2">
    <location>
        <begin position="257"/>
        <end position="311"/>
    </location>
</feature>
<dbReference type="EMBL" id="VLJV01000001">
    <property type="protein sequence ID" value="TWH19396.1"/>
    <property type="molecule type" value="Genomic_DNA"/>
</dbReference>
<dbReference type="PROSITE" id="PS51318">
    <property type="entry name" value="TAT"/>
    <property type="match status" value="1"/>
</dbReference>
<feature type="chain" id="PRO_5024970029" evidence="1">
    <location>
        <begin position="40"/>
        <end position="313"/>
    </location>
</feature>
<accession>A0A660C7S5</accession>
<feature type="signal peptide" evidence="1">
    <location>
        <begin position="1"/>
        <end position="39"/>
    </location>
</feature>
<keyword evidence="4" id="KW-0378">Hydrolase</keyword>
<reference evidence="4 5" key="1">
    <citation type="submission" date="2019-07" db="EMBL/GenBank/DDBJ databases">
        <title>R&amp;d 2014.</title>
        <authorList>
            <person name="Klenk H.-P."/>
        </authorList>
    </citation>
    <scope>NUCLEOTIDE SEQUENCE [LARGE SCALE GENOMIC DNA]</scope>
    <source>
        <strain evidence="4 5">DSM 43194</strain>
    </source>
</reference>
<feature type="domain" description="Peptidoglycan binding-like" evidence="2">
    <location>
        <begin position="191"/>
        <end position="245"/>
    </location>
</feature>
<organism evidence="4 5">
    <name type="scientific">Prauserella rugosa</name>
    <dbReference type="NCBI Taxonomy" id="43354"/>
    <lineage>
        <taxon>Bacteria</taxon>
        <taxon>Bacillati</taxon>
        <taxon>Actinomycetota</taxon>
        <taxon>Actinomycetes</taxon>
        <taxon>Pseudonocardiales</taxon>
        <taxon>Pseudonocardiaceae</taxon>
        <taxon>Prauserella</taxon>
    </lineage>
</organism>
<dbReference type="SUPFAM" id="SSF51261">
    <property type="entry name" value="Duplicated hybrid motif"/>
    <property type="match status" value="1"/>
</dbReference>
<evidence type="ECO:0000313" key="4">
    <source>
        <dbReference type="EMBL" id="TWH19396.1"/>
    </source>
</evidence>
<evidence type="ECO:0000256" key="1">
    <source>
        <dbReference type="SAM" id="SignalP"/>
    </source>
</evidence>
<dbReference type="InterPro" id="IPR011055">
    <property type="entry name" value="Dup_hybrid_motif"/>
</dbReference>
<keyword evidence="1" id="KW-0732">Signal</keyword>
<dbReference type="CDD" id="cd12797">
    <property type="entry name" value="M23_peptidase"/>
    <property type="match status" value="1"/>
</dbReference>
<dbReference type="Pfam" id="PF01551">
    <property type="entry name" value="Peptidase_M23"/>
    <property type="match status" value="1"/>
</dbReference>
<keyword evidence="5" id="KW-1185">Reference proteome</keyword>